<feature type="region of interest" description="Disordered" evidence="1">
    <location>
        <begin position="48"/>
        <end position="84"/>
    </location>
</feature>
<evidence type="ECO:0000313" key="4">
    <source>
        <dbReference type="Proteomes" id="UP000335636"/>
    </source>
</evidence>
<protein>
    <submittedName>
        <fullName evidence="3">Uncharacterized protein</fullName>
    </submittedName>
</protein>
<dbReference type="EMBL" id="WJEC01008072">
    <property type="protein sequence ID" value="KAF7464110.1"/>
    <property type="molecule type" value="Genomic_DNA"/>
</dbReference>
<organism evidence="3 4">
    <name type="scientific">Marmota monax</name>
    <name type="common">Woodchuck</name>
    <dbReference type="NCBI Taxonomy" id="9995"/>
    <lineage>
        <taxon>Eukaryota</taxon>
        <taxon>Metazoa</taxon>
        <taxon>Chordata</taxon>
        <taxon>Craniata</taxon>
        <taxon>Vertebrata</taxon>
        <taxon>Euteleostomi</taxon>
        <taxon>Mammalia</taxon>
        <taxon>Eutheria</taxon>
        <taxon>Euarchontoglires</taxon>
        <taxon>Glires</taxon>
        <taxon>Rodentia</taxon>
        <taxon>Sciuromorpha</taxon>
        <taxon>Sciuridae</taxon>
        <taxon>Xerinae</taxon>
        <taxon>Marmotini</taxon>
        <taxon>Marmota</taxon>
    </lineage>
</organism>
<name>A0A5E4BXU5_MARMO</name>
<keyword evidence="4" id="KW-1185">Reference proteome</keyword>
<gene>
    <name evidence="2" type="ORF">GHT09_007755</name>
    <name evidence="3" type="ORF">MONAX_5E035044</name>
</gene>
<reference evidence="3 4" key="1">
    <citation type="submission" date="2019-04" db="EMBL/GenBank/DDBJ databases">
        <authorList>
            <person name="Alioto T."/>
            <person name="Alioto T."/>
        </authorList>
    </citation>
    <scope>NUCLEOTIDE SEQUENCE [LARGE SCALE GENOMIC DNA]</scope>
</reference>
<accession>A0A5E4BXU5</accession>
<evidence type="ECO:0000313" key="3">
    <source>
        <dbReference type="EMBL" id="VTJ73800.1"/>
    </source>
</evidence>
<sequence length="117" mass="12215">MCRAGGRNDRRAQVSLQAEFYARGPAAAPLAPLGASGADATRLLSFSPRADNAVSRRREGRPTGSTRTGRHCVRRGGRRCRPAGPVVAAGSLAAAGLSSPWKGLDDVTHSPGSPRWP</sequence>
<evidence type="ECO:0000313" key="2">
    <source>
        <dbReference type="EMBL" id="KAF7464110.1"/>
    </source>
</evidence>
<dbReference type="AlphaFoldDB" id="A0A5E4BXU5"/>
<dbReference type="Proteomes" id="UP000335636">
    <property type="component" value="Unassembled WGS sequence"/>
</dbReference>
<dbReference type="EMBL" id="CABDUW010000699">
    <property type="protein sequence ID" value="VTJ73800.1"/>
    <property type="molecule type" value="Genomic_DNA"/>
</dbReference>
<reference evidence="2" key="2">
    <citation type="submission" date="2020-08" db="EMBL/GenBank/DDBJ databases">
        <authorList>
            <person name="Shumante A."/>
            <person name="Zimin A.V."/>
            <person name="Puiu D."/>
            <person name="Salzberg S.L."/>
        </authorList>
    </citation>
    <scope>NUCLEOTIDE SEQUENCE</scope>
    <source>
        <strain evidence="2">WC2-LM</strain>
        <tissue evidence="2">Liver</tissue>
    </source>
</reference>
<feature type="region of interest" description="Disordered" evidence="1">
    <location>
        <begin position="97"/>
        <end position="117"/>
    </location>
</feature>
<proteinExistence type="predicted"/>
<evidence type="ECO:0000256" key="1">
    <source>
        <dbReference type="SAM" id="MobiDB-lite"/>
    </source>
</evidence>
<dbReference type="Proteomes" id="UP000662637">
    <property type="component" value="Unassembled WGS sequence"/>
</dbReference>
<feature type="compositionally biased region" description="Basic residues" evidence="1">
    <location>
        <begin position="68"/>
        <end position="81"/>
    </location>
</feature>